<name>A0A7X2NTZ5_9FIRM</name>
<accession>A0A7X2NTZ5</accession>
<proteinExistence type="predicted"/>
<organism evidence="1 2">
    <name type="scientific">Stecheria intestinalis</name>
    <dbReference type="NCBI Taxonomy" id="2606630"/>
    <lineage>
        <taxon>Bacteria</taxon>
        <taxon>Bacillati</taxon>
        <taxon>Bacillota</taxon>
        <taxon>Erysipelotrichia</taxon>
        <taxon>Erysipelotrichales</taxon>
        <taxon>Erysipelotrichaceae</taxon>
        <taxon>Stecheria</taxon>
    </lineage>
</organism>
<dbReference type="InterPro" id="IPR016181">
    <property type="entry name" value="Acyl_CoA_acyltransferase"/>
</dbReference>
<protein>
    <submittedName>
        <fullName evidence="1">Uncharacterized protein</fullName>
    </submittedName>
</protein>
<keyword evidence="2" id="KW-1185">Reference proteome</keyword>
<gene>
    <name evidence="1" type="ORF">FYJ51_11490</name>
</gene>
<dbReference type="Proteomes" id="UP000461880">
    <property type="component" value="Unassembled WGS sequence"/>
</dbReference>
<dbReference type="Gene3D" id="3.40.630.30">
    <property type="match status" value="1"/>
</dbReference>
<reference evidence="1 2" key="1">
    <citation type="submission" date="2019-08" db="EMBL/GenBank/DDBJ databases">
        <title>In-depth cultivation of the pig gut microbiome towards novel bacterial diversity and tailored functional studies.</title>
        <authorList>
            <person name="Wylensek D."/>
            <person name="Hitch T.C.A."/>
            <person name="Clavel T."/>
        </authorList>
    </citation>
    <scope>NUCLEOTIDE SEQUENCE [LARGE SCALE GENOMIC DNA]</scope>
    <source>
        <strain evidence="1 2">Oil+RF-744-GAM-WT-6</strain>
    </source>
</reference>
<comment type="caution">
    <text evidence="1">The sequence shown here is derived from an EMBL/GenBank/DDBJ whole genome shotgun (WGS) entry which is preliminary data.</text>
</comment>
<dbReference type="EMBL" id="VUMN01000035">
    <property type="protein sequence ID" value="MSS59515.1"/>
    <property type="molecule type" value="Genomic_DNA"/>
</dbReference>
<dbReference type="RefSeq" id="WP_154505770.1">
    <property type="nucleotide sequence ID" value="NZ_VUMN01000035.1"/>
</dbReference>
<sequence length="257" mass="30560">MLNIWKIRDFRKAFFIEYTSNFDCKRDTGWWYCIKESPYIFEELKPKRKKNIRRALKHVNVNRESILDCLEELYNVYRKAEAGYENTDNNVSKDEFLKTYKGLANEKNKELWTGRSVEDNSLLGYMVCTVHSYYVETNVAKYDPDVMNLGASNAINHIILEEYLNKAEKKYINSGSRNINHKTNSMDYKIDTFNYRKAFCCLHLIYRPGFNAVVHVLYPFRNILMKFDNNTFVHHVNAVMKLEGIRRKCKGNMYKDI</sequence>
<dbReference type="AlphaFoldDB" id="A0A7X2NTZ5"/>
<dbReference type="SUPFAM" id="SSF55729">
    <property type="entry name" value="Acyl-CoA N-acyltransferases (Nat)"/>
    <property type="match status" value="1"/>
</dbReference>
<evidence type="ECO:0000313" key="2">
    <source>
        <dbReference type="Proteomes" id="UP000461880"/>
    </source>
</evidence>
<evidence type="ECO:0000313" key="1">
    <source>
        <dbReference type="EMBL" id="MSS59515.1"/>
    </source>
</evidence>